<evidence type="ECO:0000259" key="11">
    <source>
        <dbReference type="PROSITE" id="PS51330"/>
    </source>
</evidence>
<comment type="pathway">
    <text evidence="1">Cofactor biosynthesis; tetrahydrofolate biosynthesis; 5,6,7,8-tetrahydrofolate from 7,8-dihydrofolate: step 1/1.</text>
</comment>
<evidence type="ECO:0000313" key="12">
    <source>
        <dbReference type="Ensembl" id="ENSLLEP00000007590.1"/>
    </source>
</evidence>
<evidence type="ECO:0000256" key="8">
    <source>
        <dbReference type="ARBA" id="ARBA00023002"/>
    </source>
</evidence>
<dbReference type="PANTHER" id="PTHR48069">
    <property type="entry name" value="DIHYDROFOLATE REDUCTASE"/>
    <property type="match status" value="1"/>
</dbReference>
<dbReference type="GO" id="GO:0046452">
    <property type="term" value="P:dihydrofolate metabolic process"/>
    <property type="evidence" value="ECO:0007669"/>
    <property type="project" value="TreeGrafter"/>
</dbReference>
<evidence type="ECO:0000256" key="2">
    <source>
        <dbReference type="ARBA" id="ARBA00009539"/>
    </source>
</evidence>
<keyword evidence="8" id="KW-0560">Oxidoreductase</keyword>
<comment type="catalytic activity">
    <reaction evidence="9">
        <text>(6S)-5,6,7,8-tetrahydrofolate + NADP(+) = 7,8-dihydrofolate + NADPH + H(+)</text>
        <dbReference type="Rhea" id="RHEA:15009"/>
        <dbReference type="ChEBI" id="CHEBI:15378"/>
        <dbReference type="ChEBI" id="CHEBI:57451"/>
        <dbReference type="ChEBI" id="CHEBI:57453"/>
        <dbReference type="ChEBI" id="CHEBI:57783"/>
        <dbReference type="ChEBI" id="CHEBI:58349"/>
        <dbReference type="EC" id="1.5.1.3"/>
    </reaction>
</comment>
<dbReference type="OrthoDB" id="4664297at2759"/>
<dbReference type="GO" id="GO:0046654">
    <property type="term" value="P:tetrahydrofolate biosynthetic process"/>
    <property type="evidence" value="ECO:0007669"/>
    <property type="project" value="UniProtKB-UniPathway"/>
</dbReference>
<evidence type="ECO:0000256" key="7">
    <source>
        <dbReference type="ARBA" id="ARBA00022857"/>
    </source>
</evidence>
<keyword evidence="6" id="KW-0487">Methotrexate resistance</keyword>
<dbReference type="Gene3D" id="3.40.430.10">
    <property type="entry name" value="Dihydrofolate Reductase, subunit A"/>
    <property type="match status" value="1"/>
</dbReference>
<dbReference type="InterPro" id="IPR024072">
    <property type="entry name" value="DHFR-like_dom_sf"/>
</dbReference>
<dbReference type="GO" id="GO:0004146">
    <property type="term" value="F:dihydrofolate reductase activity"/>
    <property type="evidence" value="ECO:0007669"/>
    <property type="project" value="UniProtKB-EC"/>
</dbReference>
<evidence type="ECO:0000256" key="5">
    <source>
        <dbReference type="ARBA" id="ARBA00022563"/>
    </source>
</evidence>
<dbReference type="GO" id="GO:0046655">
    <property type="term" value="P:folic acid metabolic process"/>
    <property type="evidence" value="ECO:0007669"/>
    <property type="project" value="TreeGrafter"/>
</dbReference>
<evidence type="ECO:0000256" key="6">
    <source>
        <dbReference type="ARBA" id="ARBA00022609"/>
    </source>
</evidence>
<dbReference type="GO" id="GO:0005739">
    <property type="term" value="C:mitochondrion"/>
    <property type="evidence" value="ECO:0007669"/>
    <property type="project" value="TreeGrafter"/>
</dbReference>
<dbReference type="GO" id="GO:0031427">
    <property type="term" value="P:response to methotrexate"/>
    <property type="evidence" value="ECO:0007669"/>
    <property type="project" value="UniProtKB-KW"/>
</dbReference>
<dbReference type="Proteomes" id="UP000694569">
    <property type="component" value="Unplaced"/>
</dbReference>
<organism evidence="12 13">
    <name type="scientific">Leptobrachium leishanense</name>
    <name type="common">Leishan spiny toad</name>
    <dbReference type="NCBI Taxonomy" id="445787"/>
    <lineage>
        <taxon>Eukaryota</taxon>
        <taxon>Metazoa</taxon>
        <taxon>Chordata</taxon>
        <taxon>Craniata</taxon>
        <taxon>Vertebrata</taxon>
        <taxon>Euteleostomi</taxon>
        <taxon>Amphibia</taxon>
        <taxon>Batrachia</taxon>
        <taxon>Anura</taxon>
        <taxon>Pelobatoidea</taxon>
        <taxon>Megophryidae</taxon>
        <taxon>Leptobrachium</taxon>
    </lineage>
</organism>
<dbReference type="GeneTree" id="ENSGT00940000165780"/>
<keyword evidence="7" id="KW-0521">NADP</keyword>
<evidence type="ECO:0000256" key="4">
    <source>
        <dbReference type="ARBA" id="ARBA00018886"/>
    </source>
</evidence>
<feature type="domain" description="DHFR" evidence="11">
    <location>
        <begin position="8"/>
        <end position="188"/>
    </location>
</feature>
<dbReference type="PROSITE" id="PS00075">
    <property type="entry name" value="DHFR_1"/>
    <property type="match status" value="1"/>
</dbReference>
<dbReference type="EC" id="1.5.1.3" evidence="3"/>
<dbReference type="Pfam" id="PF00186">
    <property type="entry name" value="DHFR_1"/>
    <property type="match status" value="1"/>
</dbReference>
<dbReference type="AlphaFoldDB" id="A0A8C5P9X6"/>
<accession>A0A8C5P9X6</accession>
<name>A0A8C5P9X6_9ANUR</name>
<dbReference type="InterPro" id="IPR001796">
    <property type="entry name" value="DHFR_dom"/>
</dbReference>
<protein>
    <recommendedName>
        <fullName evidence="4">Dihydrofolate reductase</fullName>
        <ecNumber evidence="3">1.5.1.3</ecNumber>
    </recommendedName>
</protein>
<evidence type="ECO:0000256" key="10">
    <source>
        <dbReference type="RuleBase" id="RU004474"/>
    </source>
</evidence>
<dbReference type="PRINTS" id="PR00070">
    <property type="entry name" value="DHFR"/>
</dbReference>
<dbReference type="SUPFAM" id="SSF53597">
    <property type="entry name" value="Dihydrofolate reductase-like"/>
    <property type="match status" value="1"/>
</dbReference>
<dbReference type="InterPro" id="IPR012259">
    <property type="entry name" value="DHFR"/>
</dbReference>
<dbReference type="Ensembl" id="ENSLLET00000007900.1">
    <property type="protein sequence ID" value="ENSLLEP00000007590.1"/>
    <property type="gene ID" value="ENSLLEG00000004820.1"/>
</dbReference>
<comment type="similarity">
    <text evidence="2 10">Belongs to the dihydrofolate reductase family.</text>
</comment>
<dbReference type="UniPathway" id="UPA00077">
    <property type="reaction ID" value="UER00158"/>
</dbReference>
<keyword evidence="13" id="KW-1185">Reference proteome</keyword>
<dbReference type="CDD" id="cd00209">
    <property type="entry name" value="DHFR"/>
    <property type="match status" value="1"/>
</dbReference>
<evidence type="ECO:0000313" key="13">
    <source>
        <dbReference type="Proteomes" id="UP000694569"/>
    </source>
</evidence>
<dbReference type="PANTHER" id="PTHR48069:SF5">
    <property type="entry name" value="DIHYDROFOLATE REDUCTASE"/>
    <property type="match status" value="1"/>
</dbReference>
<evidence type="ECO:0000256" key="9">
    <source>
        <dbReference type="ARBA" id="ARBA00048873"/>
    </source>
</evidence>
<dbReference type="InterPro" id="IPR017925">
    <property type="entry name" value="DHFR_CS"/>
</dbReference>
<sequence>MCESNSKPIKLIAAACRNLGIGLKGCLPWKLPNEYKYFINNIISVNQPGKKNLIILGRKSFESFEDGYLPLPNCIIALLSKNECVLPLHAHYICRNEEEVLKLSITPPLCEEIETIWILGGVETYRSMMQHPWCEEIYLTRIQADYECDTFFPEINEDVFKLMDRYPGVPEEIQEEKGITYKFNVYKKEQTINSQ</sequence>
<dbReference type="GO" id="GO:0050661">
    <property type="term" value="F:NADP binding"/>
    <property type="evidence" value="ECO:0007669"/>
    <property type="project" value="InterPro"/>
</dbReference>
<evidence type="ECO:0000256" key="3">
    <source>
        <dbReference type="ARBA" id="ARBA00012856"/>
    </source>
</evidence>
<evidence type="ECO:0000256" key="1">
    <source>
        <dbReference type="ARBA" id="ARBA00004903"/>
    </source>
</evidence>
<dbReference type="GO" id="GO:0006730">
    <property type="term" value="P:one-carbon metabolic process"/>
    <property type="evidence" value="ECO:0007669"/>
    <property type="project" value="UniProtKB-KW"/>
</dbReference>
<reference evidence="12" key="2">
    <citation type="submission" date="2025-09" db="UniProtKB">
        <authorList>
            <consortium name="Ensembl"/>
        </authorList>
    </citation>
    <scope>IDENTIFICATION</scope>
</reference>
<dbReference type="PROSITE" id="PS51330">
    <property type="entry name" value="DHFR_2"/>
    <property type="match status" value="1"/>
</dbReference>
<keyword evidence="5" id="KW-0554">One-carbon metabolism</keyword>
<dbReference type="FunFam" id="3.40.430.10:FF:000002">
    <property type="entry name" value="Dihydrofolate reductase"/>
    <property type="match status" value="1"/>
</dbReference>
<reference evidence="12" key="1">
    <citation type="submission" date="2025-08" db="UniProtKB">
        <authorList>
            <consortium name="Ensembl"/>
        </authorList>
    </citation>
    <scope>IDENTIFICATION</scope>
</reference>
<proteinExistence type="inferred from homology"/>